<accession>F2DCS1</accession>
<dbReference type="EMBL" id="AK361688">
    <property type="protein sequence ID" value="BAJ92892.1"/>
    <property type="molecule type" value="mRNA"/>
</dbReference>
<name>F2DCS1_HORVV</name>
<reference evidence="1" key="1">
    <citation type="journal article" date="2011" name="Plant Physiol.">
        <title>Comprehensive sequence analysis of 24,783 barley full-length cDNAs derived from 12 clone libraries.</title>
        <authorList>
            <person name="Matsumoto T."/>
            <person name="Tanaka T."/>
            <person name="Sakai H."/>
            <person name="Amano N."/>
            <person name="Kanamori H."/>
            <person name="Kurita K."/>
            <person name="Kikuta A."/>
            <person name="Kamiya K."/>
            <person name="Yamamoto M."/>
            <person name="Ikawa H."/>
            <person name="Fujii N."/>
            <person name="Hori K."/>
            <person name="Itoh T."/>
            <person name="Sato K."/>
        </authorList>
    </citation>
    <scope>NUCLEOTIDE SEQUENCE</scope>
    <source>
        <tissue evidence="1">Leaf</tissue>
    </source>
</reference>
<protein>
    <submittedName>
        <fullName evidence="1">Predicted protein</fullName>
    </submittedName>
</protein>
<evidence type="ECO:0000313" key="1">
    <source>
        <dbReference type="EMBL" id="BAJ92892.1"/>
    </source>
</evidence>
<proteinExistence type="evidence at transcript level"/>
<dbReference type="AlphaFoldDB" id="F2DCS1"/>
<organism evidence="1">
    <name type="scientific">Hordeum vulgare subsp. vulgare</name>
    <name type="common">Domesticated barley</name>
    <dbReference type="NCBI Taxonomy" id="112509"/>
    <lineage>
        <taxon>Eukaryota</taxon>
        <taxon>Viridiplantae</taxon>
        <taxon>Streptophyta</taxon>
        <taxon>Embryophyta</taxon>
        <taxon>Tracheophyta</taxon>
        <taxon>Spermatophyta</taxon>
        <taxon>Magnoliopsida</taxon>
        <taxon>Liliopsida</taxon>
        <taxon>Poales</taxon>
        <taxon>Poaceae</taxon>
        <taxon>BOP clade</taxon>
        <taxon>Pooideae</taxon>
        <taxon>Triticodae</taxon>
        <taxon>Triticeae</taxon>
        <taxon>Hordeinae</taxon>
        <taxon>Hordeum</taxon>
    </lineage>
</organism>
<sequence length="51" mass="5528">MCHIQSSAPRHADDTTLPRAALRVCVSGVPGRRCHHEGHEVVLGCVHCQIS</sequence>